<evidence type="ECO:0000313" key="9">
    <source>
        <dbReference type="Proteomes" id="UP000256869"/>
    </source>
</evidence>
<evidence type="ECO:0000256" key="4">
    <source>
        <dbReference type="ARBA" id="ARBA00023125"/>
    </source>
</evidence>
<dbReference type="GO" id="GO:0003677">
    <property type="term" value="F:DNA binding"/>
    <property type="evidence" value="ECO:0007669"/>
    <property type="project" value="UniProtKB-KW"/>
</dbReference>
<keyword evidence="6" id="KW-0804">Transcription</keyword>
<protein>
    <submittedName>
        <fullName evidence="8">Putative cold-shock DNA-binding protein</fullName>
    </submittedName>
</protein>
<proteinExistence type="predicted"/>
<dbReference type="CDD" id="cd04458">
    <property type="entry name" value="CSP_CDS"/>
    <property type="match status" value="1"/>
</dbReference>
<gene>
    <name evidence="8" type="ORF">DFP95_11188</name>
</gene>
<evidence type="ECO:0000256" key="6">
    <source>
        <dbReference type="ARBA" id="ARBA00023163"/>
    </source>
</evidence>
<dbReference type="SMART" id="SM00357">
    <property type="entry name" value="CSP"/>
    <property type="match status" value="1"/>
</dbReference>
<dbReference type="EMBL" id="QRDY01000011">
    <property type="protein sequence ID" value="RED57174.1"/>
    <property type="molecule type" value="Genomic_DNA"/>
</dbReference>
<keyword evidence="3" id="KW-0805">Transcription regulation</keyword>
<dbReference type="Pfam" id="PF00313">
    <property type="entry name" value="CSD"/>
    <property type="match status" value="1"/>
</dbReference>
<accession>A0A3D9I5Y0</accession>
<dbReference type="InterPro" id="IPR002059">
    <property type="entry name" value="CSP_DNA-bd"/>
</dbReference>
<evidence type="ECO:0000256" key="2">
    <source>
        <dbReference type="ARBA" id="ARBA00022490"/>
    </source>
</evidence>
<evidence type="ECO:0000256" key="3">
    <source>
        <dbReference type="ARBA" id="ARBA00023015"/>
    </source>
</evidence>
<dbReference type="AlphaFoldDB" id="A0A3D9I5Y0"/>
<dbReference type="Gene3D" id="2.40.50.140">
    <property type="entry name" value="Nucleic acid-binding proteins"/>
    <property type="match status" value="1"/>
</dbReference>
<feature type="domain" description="CSD" evidence="7">
    <location>
        <begin position="1"/>
        <end position="66"/>
    </location>
</feature>
<dbReference type="PIRSF" id="PIRSF002599">
    <property type="entry name" value="Cold_shock_A"/>
    <property type="match status" value="1"/>
</dbReference>
<keyword evidence="4 8" id="KW-0238">DNA-binding</keyword>
<dbReference type="PRINTS" id="PR00050">
    <property type="entry name" value="COLDSHOCK"/>
</dbReference>
<keyword evidence="2" id="KW-0963">Cytoplasm</keyword>
<reference evidence="8 9" key="1">
    <citation type="submission" date="2018-07" db="EMBL/GenBank/DDBJ databases">
        <title>Genomic Encyclopedia of Type Strains, Phase III (KMG-III): the genomes of soil and plant-associated and newly described type strains.</title>
        <authorList>
            <person name="Whitman W."/>
        </authorList>
    </citation>
    <scope>NUCLEOTIDE SEQUENCE [LARGE SCALE GENOMIC DNA]</scope>
    <source>
        <strain evidence="8 9">CECT 8236</strain>
    </source>
</reference>
<sequence>MEYGKVKWFNAEKGYGFIERDNGGDSFVHWSGIAGEGYRNLEQGQRVAFDVESEGDSRTKAVNVVVIYEGEQ</sequence>
<comment type="caution">
    <text evidence="8">The sequence shown here is derived from an EMBL/GenBank/DDBJ whole genome shotgun (WGS) entry which is preliminary data.</text>
</comment>
<evidence type="ECO:0000256" key="1">
    <source>
        <dbReference type="ARBA" id="ARBA00004496"/>
    </source>
</evidence>
<dbReference type="PANTHER" id="PTHR46565:SF20">
    <property type="entry name" value="COLD SHOCK DOMAIN-CONTAINING PROTEIN 4"/>
    <property type="match status" value="1"/>
</dbReference>
<dbReference type="InterPro" id="IPR011129">
    <property type="entry name" value="CSD"/>
</dbReference>
<dbReference type="OrthoDB" id="9805039at2"/>
<dbReference type="GO" id="GO:0005737">
    <property type="term" value="C:cytoplasm"/>
    <property type="evidence" value="ECO:0007669"/>
    <property type="project" value="UniProtKB-SubCell"/>
</dbReference>
<keyword evidence="5" id="KW-0010">Activator</keyword>
<dbReference type="PANTHER" id="PTHR46565">
    <property type="entry name" value="COLD SHOCK DOMAIN PROTEIN 2"/>
    <property type="match status" value="1"/>
</dbReference>
<dbReference type="InterPro" id="IPR012340">
    <property type="entry name" value="NA-bd_OB-fold"/>
</dbReference>
<evidence type="ECO:0000259" key="7">
    <source>
        <dbReference type="PROSITE" id="PS51857"/>
    </source>
</evidence>
<comment type="subcellular location">
    <subcellularLocation>
        <location evidence="1">Cytoplasm</location>
    </subcellularLocation>
</comment>
<dbReference type="SUPFAM" id="SSF50249">
    <property type="entry name" value="Nucleic acid-binding proteins"/>
    <property type="match status" value="1"/>
</dbReference>
<dbReference type="Proteomes" id="UP000256869">
    <property type="component" value="Unassembled WGS sequence"/>
</dbReference>
<dbReference type="PROSITE" id="PS51857">
    <property type="entry name" value="CSD_2"/>
    <property type="match status" value="1"/>
</dbReference>
<keyword evidence="9" id="KW-1185">Reference proteome</keyword>
<dbReference type="RefSeq" id="WP_115994075.1">
    <property type="nucleotide sequence ID" value="NZ_QRDY01000011.1"/>
</dbReference>
<evidence type="ECO:0000313" key="8">
    <source>
        <dbReference type="EMBL" id="RED57174.1"/>
    </source>
</evidence>
<name>A0A3D9I5Y0_9BACL</name>
<organism evidence="8 9">
    <name type="scientific">Cohnella lupini</name>
    <dbReference type="NCBI Taxonomy" id="1294267"/>
    <lineage>
        <taxon>Bacteria</taxon>
        <taxon>Bacillati</taxon>
        <taxon>Bacillota</taxon>
        <taxon>Bacilli</taxon>
        <taxon>Bacillales</taxon>
        <taxon>Paenibacillaceae</taxon>
        <taxon>Cohnella</taxon>
    </lineage>
</organism>
<dbReference type="InterPro" id="IPR012156">
    <property type="entry name" value="Cold_shock_CspA"/>
</dbReference>
<evidence type="ECO:0000256" key="5">
    <source>
        <dbReference type="ARBA" id="ARBA00023159"/>
    </source>
</evidence>